<dbReference type="InParanoid" id="A0A6P8IX16"/>
<feature type="transmembrane region" description="Helical" evidence="7">
    <location>
        <begin position="135"/>
        <end position="163"/>
    </location>
</feature>
<feature type="transmembrane region" description="Helical" evidence="7">
    <location>
        <begin position="423"/>
        <end position="442"/>
    </location>
</feature>
<dbReference type="SUPFAM" id="SSF103473">
    <property type="entry name" value="MFS general substrate transporter"/>
    <property type="match status" value="1"/>
</dbReference>
<evidence type="ECO:0000313" key="9">
    <source>
        <dbReference type="Proteomes" id="UP000515163"/>
    </source>
</evidence>
<keyword evidence="4 7" id="KW-1133">Transmembrane helix</keyword>
<comment type="subcellular location">
    <subcellularLocation>
        <location evidence="1">Membrane</location>
        <topology evidence="1">Multi-pass membrane protein</topology>
    </subcellularLocation>
</comment>
<dbReference type="AlphaFoldDB" id="A0A6P8IX16"/>
<feature type="transmembrane region" description="Helical" evidence="7">
    <location>
        <begin position="314"/>
        <end position="333"/>
    </location>
</feature>
<feature type="transmembrane region" description="Helical" evidence="7">
    <location>
        <begin position="203"/>
        <end position="223"/>
    </location>
</feature>
<dbReference type="InterPro" id="IPR020846">
    <property type="entry name" value="MFS_dom"/>
</dbReference>
<accession>A0A6P8IX16</accession>
<sequence length="480" mass="52555">MEGNSAHASSYSTIQPTAAAEDASLTQLSPPTSPWAARKVLVFCLLSFVYFLTWCYVGLLAPFFPEEANKFGINESETGLIFGVYSLVAFLASFIYGSFLLPKIGPYFVLFFGLFLNGGAVLIFGYLNLLPKGQMFAVFCLVTRGISALGGSACETAVMVILIQEFRDNLTTVIGMLELFTGLGFTLGPFAGGALYSLGGFRLPLLVTGGLLLSALPMVWLFLPRTDFIESENKKGKRVWKEALGIPGVIVLCVAMFVGIISISFLDPTLQPHAEKFGLNSTGVGLVFLVYSVTYMASTPIVGRILEKQNWKRFFLVIGFFVSSVCTLFFGPAPFLPSFIPRRKVWVLMLSVGIAGAANALYYVPIMPELLACCYERGMKKDVYTDSMASGLFTAFSNLGGFVGAFVGGILVDHLRFEWTSTIIAGLVFLMSIALAIFFSCFRRKKSVQRRSSDPERKRLIDDKNKNGHDVNKSQHIVSI</sequence>
<name>A0A6P8IX16_ACTTE</name>
<dbReference type="InterPro" id="IPR011701">
    <property type="entry name" value="MFS"/>
</dbReference>
<feature type="transmembrane region" description="Helical" evidence="7">
    <location>
        <begin position="387"/>
        <end position="411"/>
    </location>
</feature>
<dbReference type="KEGG" id="aten:116304925"/>
<proteinExistence type="predicted"/>
<feature type="domain" description="Major facilitator superfamily (MFS) profile" evidence="8">
    <location>
        <begin position="42"/>
        <end position="444"/>
    </location>
</feature>
<dbReference type="Gene3D" id="1.20.1250.20">
    <property type="entry name" value="MFS general substrate transporter like domains"/>
    <property type="match status" value="2"/>
</dbReference>
<dbReference type="Proteomes" id="UP000515163">
    <property type="component" value="Unplaced"/>
</dbReference>
<feature type="transmembrane region" description="Helical" evidence="7">
    <location>
        <begin position="277"/>
        <end position="302"/>
    </location>
</feature>
<evidence type="ECO:0000256" key="5">
    <source>
        <dbReference type="ARBA" id="ARBA00023136"/>
    </source>
</evidence>
<evidence type="ECO:0000256" key="4">
    <source>
        <dbReference type="ARBA" id="ARBA00022989"/>
    </source>
</evidence>
<dbReference type="PANTHER" id="PTHR23506:SF26">
    <property type="entry name" value="MFS-TYPE TRANSPORTER SLC18B1"/>
    <property type="match status" value="1"/>
</dbReference>
<evidence type="ECO:0000313" key="10">
    <source>
        <dbReference type="RefSeq" id="XP_031570583.1"/>
    </source>
</evidence>
<protein>
    <submittedName>
        <fullName evidence="10">MFS-type transporter SLC18B1-like</fullName>
    </submittedName>
</protein>
<gene>
    <name evidence="10" type="primary">LOC116304925</name>
</gene>
<keyword evidence="5 7" id="KW-0472">Membrane</keyword>
<evidence type="ECO:0000256" key="7">
    <source>
        <dbReference type="SAM" id="Phobius"/>
    </source>
</evidence>
<feature type="region of interest" description="Disordered" evidence="6">
    <location>
        <begin position="453"/>
        <end position="480"/>
    </location>
</feature>
<dbReference type="InterPro" id="IPR050930">
    <property type="entry name" value="MFS_Vesicular_Transporter"/>
</dbReference>
<evidence type="ECO:0000256" key="1">
    <source>
        <dbReference type="ARBA" id="ARBA00004141"/>
    </source>
</evidence>
<evidence type="ECO:0000259" key="8">
    <source>
        <dbReference type="PROSITE" id="PS50850"/>
    </source>
</evidence>
<feature type="compositionally biased region" description="Basic and acidic residues" evidence="6">
    <location>
        <begin position="453"/>
        <end position="473"/>
    </location>
</feature>
<feature type="transmembrane region" description="Helical" evidence="7">
    <location>
        <begin position="40"/>
        <end position="59"/>
    </location>
</feature>
<dbReference type="PANTHER" id="PTHR23506">
    <property type="entry name" value="GH10249P"/>
    <property type="match status" value="1"/>
</dbReference>
<keyword evidence="3 7" id="KW-0812">Transmembrane</keyword>
<dbReference type="GeneID" id="116304925"/>
<evidence type="ECO:0000256" key="6">
    <source>
        <dbReference type="SAM" id="MobiDB-lite"/>
    </source>
</evidence>
<dbReference type="GO" id="GO:0016020">
    <property type="term" value="C:membrane"/>
    <property type="evidence" value="ECO:0007669"/>
    <property type="project" value="UniProtKB-SubCell"/>
</dbReference>
<feature type="transmembrane region" description="Helical" evidence="7">
    <location>
        <begin position="79"/>
        <end position="101"/>
    </location>
</feature>
<dbReference type="InterPro" id="IPR036259">
    <property type="entry name" value="MFS_trans_sf"/>
</dbReference>
<feature type="transmembrane region" description="Helical" evidence="7">
    <location>
        <begin position="244"/>
        <end position="265"/>
    </location>
</feature>
<reference evidence="10" key="1">
    <citation type="submission" date="2025-08" db="UniProtKB">
        <authorList>
            <consortium name="RefSeq"/>
        </authorList>
    </citation>
    <scope>IDENTIFICATION</scope>
</reference>
<dbReference type="RefSeq" id="XP_031570583.1">
    <property type="nucleotide sequence ID" value="XM_031714723.1"/>
</dbReference>
<dbReference type="OrthoDB" id="497880at2759"/>
<feature type="transmembrane region" description="Helical" evidence="7">
    <location>
        <begin position="108"/>
        <end position="129"/>
    </location>
</feature>
<feature type="transmembrane region" description="Helical" evidence="7">
    <location>
        <begin position="345"/>
        <end position="366"/>
    </location>
</feature>
<organism evidence="9 10">
    <name type="scientific">Actinia tenebrosa</name>
    <name type="common">Australian red waratah sea anemone</name>
    <dbReference type="NCBI Taxonomy" id="6105"/>
    <lineage>
        <taxon>Eukaryota</taxon>
        <taxon>Metazoa</taxon>
        <taxon>Cnidaria</taxon>
        <taxon>Anthozoa</taxon>
        <taxon>Hexacorallia</taxon>
        <taxon>Actiniaria</taxon>
        <taxon>Actiniidae</taxon>
        <taxon>Actinia</taxon>
    </lineage>
</organism>
<evidence type="ECO:0000256" key="3">
    <source>
        <dbReference type="ARBA" id="ARBA00022692"/>
    </source>
</evidence>
<keyword evidence="2" id="KW-0813">Transport</keyword>
<dbReference type="GO" id="GO:0022857">
    <property type="term" value="F:transmembrane transporter activity"/>
    <property type="evidence" value="ECO:0007669"/>
    <property type="project" value="InterPro"/>
</dbReference>
<keyword evidence="9" id="KW-1185">Reference proteome</keyword>
<evidence type="ECO:0000256" key="2">
    <source>
        <dbReference type="ARBA" id="ARBA00022448"/>
    </source>
</evidence>
<dbReference type="Pfam" id="PF07690">
    <property type="entry name" value="MFS_1"/>
    <property type="match status" value="1"/>
</dbReference>
<dbReference type="PROSITE" id="PS50850">
    <property type="entry name" value="MFS"/>
    <property type="match status" value="1"/>
</dbReference>
<feature type="transmembrane region" description="Helical" evidence="7">
    <location>
        <begin position="170"/>
        <end position="191"/>
    </location>
</feature>